<name>A0A0M7B7Y3_9RHOB</name>
<organism evidence="7 8">
    <name type="scientific">Jannaschia seosinensis</name>
    <dbReference type="NCBI Taxonomy" id="313367"/>
    <lineage>
        <taxon>Bacteria</taxon>
        <taxon>Pseudomonadati</taxon>
        <taxon>Pseudomonadota</taxon>
        <taxon>Alphaproteobacteria</taxon>
        <taxon>Rhodobacterales</taxon>
        <taxon>Roseobacteraceae</taxon>
        <taxon>Jannaschia</taxon>
    </lineage>
</organism>
<dbReference type="AlphaFoldDB" id="A0A0M7B7Y3"/>
<dbReference type="EMBL" id="CYPR01000009">
    <property type="protein sequence ID" value="CUH10844.1"/>
    <property type="molecule type" value="Genomic_DNA"/>
</dbReference>
<gene>
    <name evidence="7" type="ORF">JSE7799_00158</name>
</gene>
<keyword evidence="2 5" id="KW-0812">Transmembrane</keyword>
<keyword evidence="4 5" id="KW-0472">Membrane</keyword>
<dbReference type="Proteomes" id="UP000049455">
    <property type="component" value="Unassembled WGS sequence"/>
</dbReference>
<evidence type="ECO:0000256" key="1">
    <source>
        <dbReference type="ARBA" id="ARBA00004141"/>
    </source>
</evidence>
<evidence type="ECO:0000259" key="6">
    <source>
        <dbReference type="Pfam" id="PF06271"/>
    </source>
</evidence>
<accession>A0A0M7B7Y3</accession>
<proteinExistence type="predicted"/>
<dbReference type="GO" id="GO:0016020">
    <property type="term" value="C:membrane"/>
    <property type="evidence" value="ECO:0007669"/>
    <property type="project" value="UniProtKB-SubCell"/>
</dbReference>
<evidence type="ECO:0000313" key="7">
    <source>
        <dbReference type="EMBL" id="CUH10844.1"/>
    </source>
</evidence>
<keyword evidence="3 5" id="KW-1133">Transmembrane helix</keyword>
<comment type="subcellular location">
    <subcellularLocation>
        <location evidence="1">Membrane</location>
        <topology evidence="1">Multi-pass membrane protein</topology>
    </subcellularLocation>
</comment>
<feature type="transmembrane region" description="Helical" evidence="5">
    <location>
        <begin position="32"/>
        <end position="58"/>
    </location>
</feature>
<feature type="transmembrane region" description="Helical" evidence="5">
    <location>
        <begin position="106"/>
        <end position="132"/>
    </location>
</feature>
<evidence type="ECO:0000256" key="4">
    <source>
        <dbReference type="ARBA" id="ARBA00023136"/>
    </source>
</evidence>
<dbReference type="Pfam" id="PF06271">
    <property type="entry name" value="RDD"/>
    <property type="match status" value="1"/>
</dbReference>
<feature type="domain" description="RDD" evidence="6">
    <location>
        <begin position="28"/>
        <end position="144"/>
    </location>
</feature>
<reference evidence="7 8" key="1">
    <citation type="submission" date="2015-09" db="EMBL/GenBank/DDBJ databases">
        <authorList>
            <person name="Jackson K.R."/>
            <person name="Lunt B.L."/>
            <person name="Fisher J.N.B."/>
            <person name="Gardner A.V."/>
            <person name="Bailey M.E."/>
            <person name="Deus L.M."/>
            <person name="Earl A.S."/>
            <person name="Gibby P.D."/>
            <person name="Hartmann K.A."/>
            <person name="Liu J.E."/>
            <person name="Manci A.M."/>
            <person name="Nielsen D.A."/>
            <person name="Solomon M.B."/>
            <person name="Breakwell D.P."/>
            <person name="Burnett S.H."/>
            <person name="Grose J.H."/>
        </authorList>
    </citation>
    <scope>NUCLEOTIDE SEQUENCE [LARGE SCALE GENOMIC DNA]</scope>
    <source>
        <strain evidence="7 8">CECT 7799</strain>
    </source>
</reference>
<dbReference type="RefSeq" id="WP_055661894.1">
    <property type="nucleotide sequence ID" value="NZ_CYPR01000009.1"/>
</dbReference>
<protein>
    <submittedName>
        <fullName evidence="7">RDD family protein</fullName>
    </submittedName>
</protein>
<dbReference type="STRING" id="313367.JSE7799_00158"/>
<keyword evidence="8" id="KW-1185">Reference proteome</keyword>
<evidence type="ECO:0000256" key="3">
    <source>
        <dbReference type="ARBA" id="ARBA00022989"/>
    </source>
</evidence>
<dbReference type="InterPro" id="IPR010432">
    <property type="entry name" value="RDD"/>
</dbReference>
<dbReference type="OrthoDB" id="7270324at2"/>
<evidence type="ECO:0000313" key="8">
    <source>
        <dbReference type="Proteomes" id="UP000049455"/>
    </source>
</evidence>
<evidence type="ECO:0000256" key="5">
    <source>
        <dbReference type="SAM" id="Phobius"/>
    </source>
</evidence>
<sequence length="153" mass="16602">MANWTDLGSSVSGLPDPVEQPEFYNGVVTKRAFAWLIDMALITMFTIVAGILTLTIAWFMWPITFLVLGLLYRLATLSSGSATWGMRLMGIELRDHRGARFDGLSAALHVGGYYAAMTFVLPQIASIAAMLISPRRQGLPDLVIGSAAINRPG</sequence>
<evidence type="ECO:0000256" key="2">
    <source>
        <dbReference type="ARBA" id="ARBA00022692"/>
    </source>
</evidence>
<feature type="transmembrane region" description="Helical" evidence="5">
    <location>
        <begin position="65"/>
        <end position="86"/>
    </location>
</feature>